<feature type="compositionally biased region" description="Basic and acidic residues" evidence="1">
    <location>
        <begin position="35"/>
        <end position="51"/>
    </location>
</feature>
<sequence length="581" mass="64844">MADLDCISRLEKNINYQFTNRLLLHKALTAPGAEGSKEGNEEERQQYEGNRKLAKKGENLIQSVLKMKEALGEEEGQDEIEALKFGMIKRNHAEKAKAFAIDKIMKLNPRQRGVASPNTLHLAICGIVGAVWEDCDQQISVINSVVEFLFIRSSTDCKIIPFEEFISMEMLIDDDVVPNFAVNIGTTVSMQTGLGISNTRDSNDNRTLSTELSQSSMSGLSNIDLFGKEASVNEGYSSNVIEIDDSSQNIFSISRSPSSQPSTTTPGRSMTTPCQDTIIHEQSSSSPFTQFHEGIDEAVMSGIGESLEPSLRESSNAPQTMNIANLESPHSTRNVTYVQKKRKLPASTTRETAKSSRLLSYITSEKQRCQSFGLPFSETEFDLAFSKFVNISLDAHELVTLKILYFAIGSPESLVALQEVLRVQRRTIAGRMPREGYNLSPAERVKVIECITPNIAYHVLRKRYHIYQLFIDSSKGSRKTSDGFVIDTVQSITTQSRHQTGNPNNLENSRISELILKELYPTLEPSGECYREKKRFVGNLRRLGGRFDLMVRKFGYGILALLQLPIEELAGEPTLVITDEL</sequence>
<dbReference type="Gene3D" id="1.10.1520.10">
    <property type="entry name" value="Ribonuclease III domain"/>
    <property type="match status" value="1"/>
</dbReference>
<proteinExistence type="predicted"/>
<feature type="region of interest" description="Disordered" evidence="1">
    <location>
        <begin position="252"/>
        <end position="273"/>
    </location>
</feature>
<dbReference type="GO" id="GO:0006396">
    <property type="term" value="P:RNA processing"/>
    <property type="evidence" value="ECO:0007669"/>
    <property type="project" value="InterPro"/>
</dbReference>
<feature type="compositionally biased region" description="Low complexity" evidence="1">
    <location>
        <begin position="252"/>
        <end position="269"/>
    </location>
</feature>
<dbReference type="AlphaFoldDB" id="M7UPY9"/>
<dbReference type="EMBL" id="KB707886">
    <property type="protein sequence ID" value="EMR85767.1"/>
    <property type="molecule type" value="Genomic_DNA"/>
</dbReference>
<reference evidence="3" key="1">
    <citation type="journal article" date="2013" name="Genome Announc.">
        <title>Draft genome sequence of Botrytis cinerea BcDW1, inoculum for noble rot of grape berries.</title>
        <authorList>
            <person name="Blanco-Ulate B."/>
            <person name="Allen G."/>
            <person name="Powell A.L."/>
            <person name="Cantu D."/>
        </authorList>
    </citation>
    <scope>NUCLEOTIDE SEQUENCE [LARGE SCALE GENOMIC DNA]</scope>
    <source>
        <strain evidence="3">BcDW1</strain>
    </source>
</reference>
<evidence type="ECO:0000256" key="1">
    <source>
        <dbReference type="SAM" id="MobiDB-lite"/>
    </source>
</evidence>
<accession>M7UPY9</accession>
<evidence type="ECO:0000313" key="3">
    <source>
        <dbReference type="Proteomes" id="UP000012045"/>
    </source>
</evidence>
<feature type="region of interest" description="Disordered" evidence="1">
    <location>
        <begin position="31"/>
        <end position="51"/>
    </location>
</feature>
<protein>
    <submittedName>
        <fullName evidence="2">Putative ribonuclease iii protein</fullName>
    </submittedName>
</protein>
<name>M7UPY9_BOTF1</name>
<gene>
    <name evidence="2" type="ORF">BcDW1_5592</name>
</gene>
<dbReference type="GO" id="GO:0004525">
    <property type="term" value="F:ribonuclease III activity"/>
    <property type="evidence" value="ECO:0007669"/>
    <property type="project" value="InterPro"/>
</dbReference>
<dbReference type="SUPFAM" id="SSF69065">
    <property type="entry name" value="RNase III domain-like"/>
    <property type="match status" value="1"/>
</dbReference>
<dbReference type="HOGENOM" id="CLU_444795_0_0_1"/>
<dbReference type="Proteomes" id="UP000012045">
    <property type="component" value="Unassembled WGS sequence"/>
</dbReference>
<organism evidence="2 3">
    <name type="scientific">Botryotinia fuckeliana (strain BcDW1)</name>
    <name type="common">Noble rot fungus</name>
    <name type="synonym">Botrytis cinerea</name>
    <dbReference type="NCBI Taxonomy" id="1290391"/>
    <lineage>
        <taxon>Eukaryota</taxon>
        <taxon>Fungi</taxon>
        <taxon>Dikarya</taxon>
        <taxon>Ascomycota</taxon>
        <taxon>Pezizomycotina</taxon>
        <taxon>Leotiomycetes</taxon>
        <taxon>Helotiales</taxon>
        <taxon>Sclerotiniaceae</taxon>
        <taxon>Botrytis</taxon>
    </lineage>
</organism>
<dbReference type="InterPro" id="IPR036389">
    <property type="entry name" value="RNase_III_sf"/>
</dbReference>
<dbReference type="STRING" id="1290391.M7UPY9"/>
<dbReference type="OrthoDB" id="67027at2759"/>
<evidence type="ECO:0000313" key="2">
    <source>
        <dbReference type="EMBL" id="EMR85767.1"/>
    </source>
</evidence>